<evidence type="ECO:0000256" key="1">
    <source>
        <dbReference type="ARBA" id="ARBA00022603"/>
    </source>
</evidence>
<dbReference type="GO" id="GO:0032259">
    <property type="term" value="P:methylation"/>
    <property type="evidence" value="ECO:0007669"/>
    <property type="project" value="UniProtKB-KW"/>
</dbReference>
<feature type="domain" description="O-methyltransferase dimerisation" evidence="6">
    <location>
        <begin position="82"/>
        <end position="154"/>
    </location>
</feature>
<dbReference type="SUPFAM" id="SSF53335">
    <property type="entry name" value="S-adenosyl-L-methionine-dependent methyltransferases"/>
    <property type="match status" value="1"/>
</dbReference>
<dbReference type="InterPro" id="IPR029063">
    <property type="entry name" value="SAM-dependent_MTases_sf"/>
</dbReference>
<keyword evidence="8" id="KW-1185">Reference proteome</keyword>
<dbReference type="InterPro" id="IPR036388">
    <property type="entry name" value="WH-like_DNA-bd_sf"/>
</dbReference>
<dbReference type="GO" id="GO:0008171">
    <property type="term" value="F:O-methyltransferase activity"/>
    <property type="evidence" value="ECO:0007669"/>
    <property type="project" value="InterPro"/>
</dbReference>
<dbReference type="EMBL" id="KQ085952">
    <property type="protein sequence ID" value="KLO13906.1"/>
    <property type="molecule type" value="Genomic_DNA"/>
</dbReference>
<proteinExistence type="predicted"/>
<dbReference type="PROSITE" id="PS51683">
    <property type="entry name" value="SAM_OMT_II"/>
    <property type="match status" value="1"/>
</dbReference>
<dbReference type="PANTHER" id="PTHR43712">
    <property type="entry name" value="PUTATIVE (AFU_ORTHOLOGUE AFUA_4G14580)-RELATED"/>
    <property type="match status" value="1"/>
</dbReference>
<keyword evidence="1 7" id="KW-0489">Methyltransferase</keyword>
<feature type="compositionally biased region" description="Basic and acidic residues" evidence="4">
    <location>
        <begin position="424"/>
        <end position="447"/>
    </location>
</feature>
<keyword evidence="3" id="KW-0949">S-adenosyl-L-methionine</keyword>
<organism evidence="7 8">
    <name type="scientific">Schizopora paradoxa</name>
    <dbReference type="NCBI Taxonomy" id="27342"/>
    <lineage>
        <taxon>Eukaryota</taxon>
        <taxon>Fungi</taxon>
        <taxon>Dikarya</taxon>
        <taxon>Basidiomycota</taxon>
        <taxon>Agaricomycotina</taxon>
        <taxon>Agaricomycetes</taxon>
        <taxon>Hymenochaetales</taxon>
        <taxon>Schizoporaceae</taxon>
        <taxon>Schizopora</taxon>
    </lineage>
</organism>
<dbReference type="Gene3D" id="1.10.10.10">
    <property type="entry name" value="Winged helix-like DNA-binding domain superfamily/Winged helix DNA-binding domain"/>
    <property type="match status" value="1"/>
</dbReference>
<sequence>MTSLTTLAELILAQCKVLDASCAQRGIAIPSLDAPYKPGSDVANDKDPQVVDALAIIASTTHQLLNTIQPAPMGLFSLVTSGVAGAALRAASELNVTEALRDAGEKGLHVDEIAAKCKTHPLKLGVILRVLTSNWVYKEVRPDVFANNRLSSVLDKGQSVEELQAHPENKYTKPFAGLAAGVDHFGDETLKMSAHLSEALSDPAWTLSTKPHHSAFNKAFSSSSSAEGAEGMTLWEWYERPEQKARHDRFKVLMATGEKFDSPELVPNGFEWTSLPDNALVVDVGGGIGNISMQIAKANPRLKVVCQDMEKTVEVANGHWKDGEEKAIVESGRVTFQASDFFAPQPIKHASVYFMKHILHDWADDACLTILRSLRSAAGDSKESKLVVMDKVLPYTCLTEGFGEGKVGGASVSKIGGQDGSEGGAKDGERNEGKEGREGRDEVEGYKEPTLPAPLTNVGAATTGFPYTASLMMMMTGNGQERTIGHFVALFKQGGWKVERVRQFDVLAKNDSVIVAVPI</sequence>
<evidence type="ECO:0000256" key="3">
    <source>
        <dbReference type="ARBA" id="ARBA00022691"/>
    </source>
</evidence>
<dbReference type="InParanoid" id="A0A0H2SAN0"/>
<dbReference type="Pfam" id="PF00891">
    <property type="entry name" value="Methyltransf_2"/>
    <property type="match status" value="1"/>
</dbReference>
<evidence type="ECO:0000313" key="7">
    <source>
        <dbReference type="EMBL" id="KLO13906.1"/>
    </source>
</evidence>
<evidence type="ECO:0000256" key="4">
    <source>
        <dbReference type="SAM" id="MobiDB-lite"/>
    </source>
</evidence>
<evidence type="ECO:0000313" key="8">
    <source>
        <dbReference type="Proteomes" id="UP000053477"/>
    </source>
</evidence>
<dbReference type="InterPro" id="IPR012967">
    <property type="entry name" value="COMT_dimerisation"/>
</dbReference>
<dbReference type="STRING" id="27342.A0A0H2SAN0"/>
<evidence type="ECO:0000259" key="6">
    <source>
        <dbReference type="Pfam" id="PF08100"/>
    </source>
</evidence>
<dbReference type="InterPro" id="IPR001077">
    <property type="entry name" value="COMT_C"/>
</dbReference>
<feature type="region of interest" description="Disordered" evidence="4">
    <location>
        <begin position="409"/>
        <end position="453"/>
    </location>
</feature>
<keyword evidence="2 7" id="KW-0808">Transferase</keyword>
<evidence type="ECO:0000259" key="5">
    <source>
        <dbReference type="Pfam" id="PF00891"/>
    </source>
</evidence>
<evidence type="ECO:0000256" key="2">
    <source>
        <dbReference type="ARBA" id="ARBA00022679"/>
    </source>
</evidence>
<dbReference type="InterPro" id="IPR016461">
    <property type="entry name" value="COMT-like"/>
</dbReference>
<dbReference type="InterPro" id="IPR036390">
    <property type="entry name" value="WH_DNA-bd_sf"/>
</dbReference>
<accession>A0A0H2SAN0</accession>
<dbReference type="Pfam" id="PF08100">
    <property type="entry name" value="Dimerisation"/>
    <property type="match status" value="1"/>
</dbReference>
<reference evidence="7 8" key="1">
    <citation type="submission" date="2015-04" db="EMBL/GenBank/DDBJ databases">
        <title>Complete genome sequence of Schizopora paradoxa KUC8140, a cosmopolitan wood degrader in East Asia.</title>
        <authorList>
            <consortium name="DOE Joint Genome Institute"/>
            <person name="Min B."/>
            <person name="Park H."/>
            <person name="Jang Y."/>
            <person name="Kim J.-J."/>
            <person name="Kim K.H."/>
            <person name="Pangilinan J."/>
            <person name="Lipzen A."/>
            <person name="Riley R."/>
            <person name="Grigoriev I.V."/>
            <person name="Spatafora J.W."/>
            <person name="Choi I.-G."/>
        </authorList>
    </citation>
    <scope>NUCLEOTIDE SEQUENCE [LARGE SCALE GENOMIC DNA]</scope>
    <source>
        <strain evidence="7 8">KUC8140</strain>
    </source>
</reference>
<name>A0A0H2SAN0_9AGAM</name>
<dbReference type="AlphaFoldDB" id="A0A0H2SAN0"/>
<dbReference type="Proteomes" id="UP000053477">
    <property type="component" value="Unassembled WGS sequence"/>
</dbReference>
<dbReference type="Gene3D" id="3.40.50.150">
    <property type="entry name" value="Vaccinia Virus protein VP39"/>
    <property type="match status" value="1"/>
</dbReference>
<dbReference type="OrthoDB" id="1606438at2759"/>
<gene>
    <name evidence="7" type="ORF">SCHPADRAFT_903774</name>
</gene>
<dbReference type="PANTHER" id="PTHR43712:SF2">
    <property type="entry name" value="O-METHYLTRANSFERASE CICE"/>
    <property type="match status" value="1"/>
</dbReference>
<feature type="domain" description="O-methyltransferase C-terminal" evidence="5">
    <location>
        <begin position="275"/>
        <end position="394"/>
    </location>
</feature>
<protein>
    <submittedName>
        <fullName evidence="7">O-methyltransferase</fullName>
    </submittedName>
</protein>
<dbReference type="SUPFAM" id="SSF46785">
    <property type="entry name" value="Winged helix' DNA-binding domain"/>
    <property type="match status" value="1"/>
</dbReference>
<dbReference type="GO" id="GO:0046983">
    <property type="term" value="F:protein dimerization activity"/>
    <property type="evidence" value="ECO:0007669"/>
    <property type="project" value="InterPro"/>
</dbReference>